<protein>
    <recommendedName>
        <fullName evidence="10">Odorant receptor</fullName>
    </recommendedName>
</protein>
<evidence type="ECO:0000313" key="12">
    <source>
        <dbReference type="Proteomes" id="UP000719412"/>
    </source>
</evidence>
<dbReference type="GO" id="GO:0004984">
    <property type="term" value="F:olfactory receptor activity"/>
    <property type="evidence" value="ECO:0007669"/>
    <property type="project" value="InterPro"/>
</dbReference>
<dbReference type="GO" id="GO:0005886">
    <property type="term" value="C:plasma membrane"/>
    <property type="evidence" value="ECO:0007669"/>
    <property type="project" value="UniProtKB-SubCell"/>
</dbReference>
<dbReference type="Pfam" id="PF02949">
    <property type="entry name" value="7tm_6"/>
    <property type="match status" value="1"/>
</dbReference>
<evidence type="ECO:0000256" key="4">
    <source>
        <dbReference type="ARBA" id="ARBA00022692"/>
    </source>
</evidence>
<evidence type="ECO:0000256" key="7">
    <source>
        <dbReference type="ARBA" id="ARBA00023136"/>
    </source>
</evidence>
<feature type="transmembrane region" description="Helical" evidence="10">
    <location>
        <begin position="15"/>
        <end position="35"/>
    </location>
</feature>
<evidence type="ECO:0000256" key="3">
    <source>
        <dbReference type="ARBA" id="ARBA00022606"/>
    </source>
</evidence>
<dbReference type="EMBL" id="JABDTM020021548">
    <property type="protein sequence ID" value="KAH0816441.1"/>
    <property type="molecule type" value="Genomic_DNA"/>
</dbReference>
<reference evidence="11" key="2">
    <citation type="submission" date="2021-08" db="EMBL/GenBank/DDBJ databases">
        <authorList>
            <person name="Eriksson T."/>
        </authorList>
    </citation>
    <scope>NUCLEOTIDE SEQUENCE</scope>
    <source>
        <strain evidence="11">Stoneville</strain>
        <tissue evidence="11">Whole head</tissue>
    </source>
</reference>
<keyword evidence="7 10" id="KW-0472">Membrane</keyword>
<keyword evidence="8 10" id="KW-0675">Receptor</keyword>
<sequence>MFLLTTEFDLLKEGMVIMNAAIYITLFINFFIFYYKSDSLVKLVHIINETFVDETDNEIDKITMKEASDLTNKLSYCWTMSVVASGLFSGFLPLYIGDRNIMPIPGWFPYDYTKSPQYELSYIWQIFCQINLGLIYGASDMIYPSMTIVIGQQFKILANNFSNNVHFAFVKSGLSTDTVKDFKVNSQHQSLVALMQNYKDVFSLMQDRRFKQTNREYLCKNIRHHQMLIKCCHDLNDIMSLFLLAKISAVTFNTIFIVFTLITSGDRTMIVGLCCYAFFGNTELFIYNYGGQILIEGADILWTVYECPWYLCDLSFQKIFLFAQMKISKTVQTKAGNYFSMSAPTFISHEHHTFASILLRNELYPFDFRVSSDP</sequence>
<keyword evidence="6 10" id="KW-1133">Transmembrane helix</keyword>
<dbReference type="Proteomes" id="UP000719412">
    <property type="component" value="Unassembled WGS sequence"/>
</dbReference>
<feature type="transmembrane region" description="Helical" evidence="10">
    <location>
        <begin position="268"/>
        <end position="287"/>
    </location>
</feature>
<dbReference type="PANTHER" id="PTHR21137">
    <property type="entry name" value="ODORANT RECEPTOR"/>
    <property type="match status" value="1"/>
</dbReference>
<keyword evidence="5 10" id="KW-0552">Olfaction</keyword>
<organism evidence="11 12">
    <name type="scientific">Tenebrio molitor</name>
    <name type="common">Yellow mealworm beetle</name>
    <dbReference type="NCBI Taxonomy" id="7067"/>
    <lineage>
        <taxon>Eukaryota</taxon>
        <taxon>Metazoa</taxon>
        <taxon>Ecdysozoa</taxon>
        <taxon>Arthropoda</taxon>
        <taxon>Hexapoda</taxon>
        <taxon>Insecta</taxon>
        <taxon>Pterygota</taxon>
        <taxon>Neoptera</taxon>
        <taxon>Endopterygota</taxon>
        <taxon>Coleoptera</taxon>
        <taxon>Polyphaga</taxon>
        <taxon>Cucujiformia</taxon>
        <taxon>Tenebrionidae</taxon>
        <taxon>Tenebrio</taxon>
    </lineage>
</organism>
<evidence type="ECO:0000256" key="10">
    <source>
        <dbReference type="RuleBase" id="RU351113"/>
    </source>
</evidence>
<evidence type="ECO:0000313" key="11">
    <source>
        <dbReference type="EMBL" id="KAH0816441.1"/>
    </source>
</evidence>
<dbReference type="GO" id="GO:0005549">
    <property type="term" value="F:odorant binding"/>
    <property type="evidence" value="ECO:0007669"/>
    <property type="project" value="InterPro"/>
</dbReference>
<feature type="transmembrane region" description="Helical" evidence="10">
    <location>
        <begin position="74"/>
        <end position="96"/>
    </location>
</feature>
<feature type="transmembrane region" description="Helical" evidence="10">
    <location>
        <begin position="243"/>
        <end position="262"/>
    </location>
</feature>
<keyword evidence="12" id="KW-1185">Reference proteome</keyword>
<keyword evidence="4 10" id="KW-0812">Transmembrane</keyword>
<dbReference type="PANTHER" id="PTHR21137:SF35">
    <property type="entry name" value="ODORANT RECEPTOR 19A-RELATED"/>
    <property type="match status" value="1"/>
</dbReference>
<reference evidence="11" key="1">
    <citation type="journal article" date="2020" name="J Insects Food Feed">
        <title>The yellow mealworm (Tenebrio molitor) genome: a resource for the emerging insects as food and feed industry.</title>
        <authorList>
            <person name="Eriksson T."/>
            <person name="Andere A."/>
            <person name="Kelstrup H."/>
            <person name="Emery V."/>
            <person name="Picard C."/>
        </authorList>
    </citation>
    <scope>NUCLEOTIDE SEQUENCE</scope>
    <source>
        <strain evidence="11">Stoneville</strain>
        <tissue evidence="11">Whole head</tissue>
    </source>
</reference>
<dbReference type="AlphaFoldDB" id="A0A8J6LK25"/>
<evidence type="ECO:0000256" key="5">
    <source>
        <dbReference type="ARBA" id="ARBA00022725"/>
    </source>
</evidence>
<evidence type="ECO:0000256" key="9">
    <source>
        <dbReference type="ARBA" id="ARBA00023224"/>
    </source>
</evidence>
<evidence type="ECO:0000256" key="8">
    <source>
        <dbReference type="ARBA" id="ARBA00023170"/>
    </source>
</evidence>
<comment type="subcellular location">
    <subcellularLocation>
        <location evidence="1 10">Cell membrane</location>
        <topology evidence="1 10">Multi-pass membrane protein</topology>
    </subcellularLocation>
</comment>
<dbReference type="InterPro" id="IPR004117">
    <property type="entry name" value="7tm6_olfct_rcpt"/>
</dbReference>
<comment type="similarity">
    <text evidence="10">Belongs to the insect chemoreceptor superfamily. Heteromeric odorant receptor channel (TC 1.A.69) family.</text>
</comment>
<comment type="caution">
    <text evidence="10">Lacks conserved residue(s) required for the propagation of feature annotation.</text>
</comment>
<gene>
    <name evidence="11" type="ORF">GEV33_006349</name>
</gene>
<comment type="caution">
    <text evidence="11">The sequence shown here is derived from an EMBL/GenBank/DDBJ whole genome shotgun (WGS) entry which is preliminary data.</text>
</comment>
<feature type="transmembrane region" description="Helical" evidence="10">
    <location>
        <begin position="122"/>
        <end position="143"/>
    </location>
</feature>
<evidence type="ECO:0000256" key="6">
    <source>
        <dbReference type="ARBA" id="ARBA00022989"/>
    </source>
</evidence>
<evidence type="ECO:0000256" key="1">
    <source>
        <dbReference type="ARBA" id="ARBA00004651"/>
    </source>
</evidence>
<accession>A0A8J6LK25</accession>
<keyword evidence="9 10" id="KW-0807">Transducer</keyword>
<evidence type="ECO:0000256" key="2">
    <source>
        <dbReference type="ARBA" id="ARBA00022475"/>
    </source>
</evidence>
<name>A0A8J6LK25_TENMO</name>
<dbReference type="GO" id="GO:0007165">
    <property type="term" value="P:signal transduction"/>
    <property type="evidence" value="ECO:0007669"/>
    <property type="project" value="UniProtKB-KW"/>
</dbReference>
<keyword evidence="3 10" id="KW-0716">Sensory transduction</keyword>
<keyword evidence="2" id="KW-1003">Cell membrane</keyword>
<proteinExistence type="inferred from homology"/>